<evidence type="ECO:0000313" key="3">
    <source>
        <dbReference type="Proteomes" id="UP001278500"/>
    </source>
</evidence>
<feature type="compositionally biased region" description="Basic and acidic residues" evidence="1">
    <location>
        <begin position="18"/>
        <end position="27"/>
    </location>
</feature>
<dbReference type="InterPro" id="IPR039604">
    <property type="entry name" value="Bfr1"/>
</dbReference>
<dbReference type="GO" id="GO:0042175">
    <property type="term" value="C:nuclear outer membrane-endoplasmic reticulum membrane network"/>
    <property type="evidence" value="ECO:0007669"/>
    <property type="project" value="TreeGrafter"/>
</dbReference>
<keyword evidence="3" id="KW-1185">Reference proteome</keyword>
<dbReference type="GO" id="GO:0003729">
    <property type="term" value="F:mRNA binding"/>
    <property type="evidence" value="ECO:0007669"/>
    <property type="project" value="TreeGrafter"/>
</dbReference>
<feature type="region of interest" description="Disordered" evidence="1">
    <location>
        <begin position="1"/>
        <end position="27"/>
    </location>
</feature>
<dbReference type="Gene3D" id="1.10.287.1490">
    <property type="match status" value="1"/>
</dbReference>
<dbReference type="EMBL" id="JAUEPP010000008">
    <property type="protein sequence ID" value="KAK3338406.1"/>
    <property type="molecule type" value="Genomic_DNA"/>
</dbReference>
<feature type="compositionally biased region" description="Low complexity" evidence="1">
    <location>
        <begin position="1"/>
        <end position="17"/>
    </location>
</feature>
<organism evidence="2 3">
    <name type="scientific">Neurospora tetraspora</name>
    <dbReference type="NCBI Taxonomy" id="94610"/>
    <lineage>
        <taxon>Eukaryota</taxon>
        <taxon>Fungi</taxon>
        <taxon>Dikarya</taxon>
        <taxon>Ascomycota</taxon>
        <taxon>Pezizomycotina</taxon>
        <taxon>Sordariomycetes</taxon>
        <taxon>Sordariomycetidae</taxon>
        <taxon>Sordariales</taxon>
        <taxon>Sordariaceae</taxon>
        <taxon>Neurospora</taxon>
    </lineage>
</organism>
<dbReference type="GO" id="GO:0008298">
    <property type="term" value="P:intracellular mRNA localization"/>
    <property type="evidence" value="ECO:0007669"/>
    <property type="project" value="TreeGrafter"/>
</dbReference>
<proteinExistence type="predicted"/>
<protein>
    <recommendedName>
        <fullName evidence="4">Nuclear segregation protein</fullName>
    </recommendedName>
</protein>
<gene>
    <name evidence="2" type="ORF">B0H65DRAFT_434926</name>
</gene>
<reference evidence="2" key="2">
    <citation type="submission" date="2023-06" db="EMBL/GenBank/DDBJ databases">
        <authorList>
            <consortium name="Lawrence Berkeley National Laboratory"/>
            <person name="Haridas S."/>
            <person name="Hensen N."/>
            <person name="Bonometti L."/>
            <person name="Westerberg I."/>
            <person name="Brannstrom I.O."/>
            <person name="Guillou S."/>
            <person name="Cros-Aarteil S."/>
            <person name="Calhoun S."/>
            <person name="Kuo A."/>
            <person name="Mondo S."/>
            <person name="Pangilinan J."/>
            <person name="Riley R."/>
            <person name="Labutti K."/>
            <person name="Andreopoulos B."/>
            <person name="Lipzen A."/>
            <person name="Chen C."/>
            <person name="Yanf M."/>
            <person name="Daum C."/>
            <person name="Ng V."/>
            <person name="Clum A."/>
            <person name="Steindorff A."/>
            <person name="Ohm R."/>
            <person name="Martin F."/>
            <person name="Silar P."/>
            <person name="Natvig D."/>
            <person name="Lalanne C."/>
            <person name="Gautier V."/>
            <person name="Ament-Velasquez S.L."/>
            <person name="Kruys A."/>
            <person name="Hutchinson M.I."/>
            <person name="Powell A.J."/>
            <person name="Barry K."/>
            <person name="Miller A.N."/>
            <person name="Grigoriev I.V."/>
            <person name="Debuchy R."/>
            <person name="Gladieux P."/>
            <person name="Thoren M.H."/>
            <person name="Johannesson H."/>
        </authorList>
    </citation>
    <scope>NUCLEOTIDE SEQUENCE</scope>
    <source>
        <strain evidence="2">CBS 560.94</strain>
    </source>
</reference>
<dbReference type="AlphaFoldDB" id="A0AAE0J8X9"/>
<name>A0AAE0J8X9_9PEZI</name>
<comment type="caution">
    <text evidence="2">The sequence shown here is derived from an EMBL/GenBank/DDBJ whole genome shotgun (WGS) entry which is preliminary data.</text>
</comment>
<feature type="region of interest" description="Disordered" evidence="1">
    <location>
        <begin position="360"/>
        <end position="384"/>
    </location>
</feature>
<accession>A0AAE0J8X9</accession>
<feature type="compositionally biased region" description="Basic and acidic residues" evidence="1">
    <location>
        <begin position="459"/>
        <end position="469"/>
    </location>
</feature>
<dbReference type="Proteomes" id="UP001278500">
    <property type="component" value="Unassembled WGS sequence"/>
</dbReference>
<feature type="region of interest" description="Disordered" evidence="1">
    <location>
        <begin position="51"/>
        <end position="71"/>
    </location>
</feature>
<evidence type="ECO:0000313" key="2">
    <source>
        <dbReference type="EMBL" id="KAK3338406.1"/>
    </source>
</evidence>
<reference evidence="2" key="1">
    <citation type="journal article" date="2023" name="Mol. Phylogenet. Evol.">
        <title>Genome-scale phylogeny and comparative genomics of the fungal order Sordariales.</title>
        <authorList>
            <person name="Hensen N."/>
            <person name="Bonometti L."/>
            <person name="Westerberg I."/>
            <person name="Brannstrom I.O."/>
            <person name="Guillou S."/>
            <person name="Cros-Aarteil S."/>
            <person name="Calhoun S."/>
            <person name="Haridas S."/>
            <person name="Kuo A."/>
            <person name="Mondo S."/>
            <person name="Pangilinan J."/>
            <person name="Riley R."/>
            <person name="LaButti K."/>
            <person name="Andreopoulos B."/>
            <person name="Lipzen A."/>
            <person name="Chen C."/>
            <person name="Yan M."/>
            <person name="Daum C."/>
            <person name="Ng V."/>
            <person name="Clum A."/>
            <person name="Steindorff A."/>
            <person name="Ohm R.A."/>
            <person name="Martin F."/>
            <person name="Silar P."/>
            <person name="Natvig D.O."/>
            <person name="Lalanne C."/>
            <person name="Gautier V."/>
            <person name="Ament-Velasquez S.L."/>
            <person name="Kruys A."/>
            <person name="Hutchinson M.I."/>
            <person name="Powell A.J."/>
            <person name="Barry K."/>
            <person name="Miller A.N."/>
            <person name="Grigoriev I.V."/>
            <person name="Debuchy R."/>
            <person name="Gladieux P."/>
            <person name="Hiltunen Thoren M."/>
            <person name="Johannesson H."/>
        </authorList>
    </citation>
    <scope>NUCLEOTIDE SEQUENCE</scope>
    <source>
        <strain evidence="2">CBS 560.94</strain>
    </source>
</reference>
<dbReference type="GO" id="GO:0005783">
    <property type="term" value="C:endoplasmic reticulum"/>
    <property type="evidence" value="ECO:0007669"/>
    <property type="project" value="TreeGrafter"/>
</dbReference>
<evidence type="ECO:0008006" key="4">
    <source>
        <dbReference type="Google" id="ProtNLM"/>
    </source>
</evidence>
<sequence>MAESQTPAAAPAATTKPGKPDQDAFNEKLAQAEKEYQDALKKYNEVKAKVELAAPSKNKDQPSPTQKKRQELISQLNEIRQQQAGGKNARTSKLDQIKRLDEQLRSRIAEQKTARGKVNFKSTEDLDREIERLEKEVNGGMMKLVDEKKALAEISNLRKQRKSFAGFDDAQKQIDTLKTKIKEIKDSLEDPEAKALSEKYNTLQAELDAIKAEQDEAYKNLSSLRDERTKLQQLQSEKYQAIKKLKDEYYGAKKEFAKWEREQREKARERQQAERERIAKERRMERAQKMLAEASDPAYLEEIRRANSLLKYFDPSHEVAEKAPLLADKGLGAQALRKVDDSGLKGMKLVRKEERDDDYLPAVKKGKKAKKPTGAAPVATGKTFSLPPSVIEDCSFIGVEPPMAAADIPAAVEKTKAKLEQWKADQPEQTRKNIEKAKKEIERLEAEEAGETSGSATPKKADGETKAVEEVTEGVQSATIEEKTEAVEASA</sequence>
<feature type="region of interest" description="Disordered" evidence="1">
    <location>
        <begin position="444"/>
        <end position="491"/>
    </location>
</feature>
<dbReference type="GO" id="GO:1990904">
    <property type="term" value="C:ribonucleoprotein complex"/>
    <property type="evidence" value="ECO:0007669"/>
    <property type="project" value="TreeGrafter"/>
</dbReference>
<dbReference type="PANTHER" id="PTHR31027:SF2">
    <property type="entry name" value="LEBERCILIN DOMAIN-CONTAINING PROTEIN"/>
    <property type="match status" value="1"/>
</dbReference>
<dbReference type="PANTHER" id="PTHR31027">
    <property type="entry name" value="NUCLEAR SEGREGATION PROTEIN BFR1"/>
    <property type="match status" value="1"/>
</dbReference>
<feature type="region of interest" description="Disordered" evidence="1">
    <location>
        <begin position="261"/>
        <end position="281"/>
    </location>
</feature>
<dbReference type="GeneID" id="87862320"/>
<dbReference type="RefSeq" id="XP_062677857.1">
    <property type="nucleotide sequence ID" value="XM_062825166.1"/>
</dbReference>
<evidence type="ECO:0000256" key="1">
    <source>
        <dbReference type="SAM" id="MobiDB-lite"/>
    </source>
</evidence>
<feature type="compositionally biased region" description="Basic and acidic residues" evidence="1">
    <location>
        <begin position="480"/>
        <end position="491"/>
    </location>
</feature>